<sequence>MAYRLVSHNSHKIPNSIFRSAFLVDLGIIRLSNCNLSSCYSSAATASTDKVNLLDRLNHKDWLAPNEVLKIFKPLGDSELVLKVLERVSKRKDYKPNEALYTLVIEKLAQGKKFDAIEDVLKRIKGERNCRLSDDFFFGVIKIYGNMAGYIDKAIETLFSMPEFSCWPEVRTFNFVLNMLVSTKQFDVIHEVYLGAPRLGVTIDACSLNILIKGLCDCDKLDSAFNLLDEFPKQGCRPNVKTYSTLMHSLFDHGRVDDAFGLLERMEREGCFPDTIAFNVLISGLSKQGRVSEGMELLEKMKFKGCYPNSGSYQAVLYGLIQSQKFVEAQRLIEMMVNEGLLPSFLSYKLVIQGLCEENLLEEVDLILRQMINQGFVPKKGLWRKIIEGIFSGKNRDISLSYCQVIYD</sequence>
<feature type="repeat" description="PPR" evidence="3">
    <location>
        <begin position="239"/>
        <end position="273"/>
    </location>
</feature>
<evidence type="ECO:0000313" key="4">
    <source>
        <dbReference type="EMBL" id="KAJ4981632.1"/>
    </source>
</evidence>
<dbReference type="Pfam" id="PF01535">
    <property type="entry name" value="PPR"/>
    <property type="match status" value="1"/>
</dbReference>
<dbReference type="EMBL" id="JAMYWD010000001">
    <property type="protein sequence ID" value="KAJ4981632.1"/>
    <property type="molecule type" value="Genomic_DNA"/>
</dbReference>
<reference evidence="4" key="1">
    <citation type="journal article" date="2023" name="Plant J.">
        <title>The genome of the king protea, Protea cynaroides.</title>
        <authorList>
            <person name="Chang J."/>
            <person name="Duong T.A."/>
            <person name="Schoeman C."/>
            <person name="Ma X."/>
            <person name="Roodt D."/>
            <person name="Barker N."/>
            <person name="Li Z."/>
            <person name="Van de Peer Y."/>
            <person name="Mizrachi E."/>
        </authorList>
    </citation>
    <scope>NUCLEOTIDE SEQUENCE</scope>
    <source>
        <tissue evidence="4">Young leaves</tissue>
    </source>
</reference>
<dbReference type="PANTHER" id="PTHR46128">
    <property type="entry name" value="MITOCHONDRIAL GROUP I INTRON SPLICING FACTOR CCM1"/>
    <property type="match status" value="1"/>
</dbReference>
<feature type="repeat" description="PPR" evidence="3">
    <location>
        <begin position="204"/>
        <end position="238"/>
    </location>
</feature>
<accession>A0A9Q0L3E1</accession>
<feature type="repeat" description="PPR" evidence="3">
    <location>
        <begin position="309"/>
        <end position="343"/>
    </location>
</feature>
<dbReference type="Proteomes" id="UP001141806">
    <property type="component" value="Unassembled WGS sequence"/>
</dbReference>
<dbReference type="PROSITE" id="PS51375">
    <property type="entry name" value="PPR"/>
    <property type="match status" value="5"/>
</dbReference>
<proteinExistence type="inferred from homology"/>
<dbReference type="InterPro" id="IPR002885">
    <property type="entry name" value="PPR_rpt"/>
</dbReference>
<keyword evidence="2" id="KW-0677">Repeat</keyword>
<dbReference type="InterPro" id="IPR050872">
    <property type="entry name" value="PPR_P_subfamily"/>
</dbReference>
<name>A0A9Q0L3E1_9MAGN</name>
<comment type="caution">
    <text evidence="4">The sequence shown here is derived from an EMBL/GenBank/DDBJ whole genome shotgun (WGS) entry which is preliminary data.</text>
</comment>
<evidence type="ECO:0000256" key="2">
    <source>
        <dbReference type="ARBA" id="ARBA00022737"/>
    </source>
</evidence>
<evidence type="ECO:0000313" key="5">
    <source>
        <dbReference type="Proteomes" id="UP001141806"/>
    </source>
</evidence>
<dbReference type="Gene3D" id="1.25.40.10">
    <property type="entry name" value="Tetratricopeptide repeat domain"/>
    <property type="match status" value="3"/>
</dbReference>
<evidence type="ECO:0000256" key="1">
    <source>
        <dbReference type="ARBA" id="ARBA00007626"/>
    </source>
</evidence>
<dbReference type="PANTHER" id="PTHR46128:SF211">
    <property type="entry name" value="PENTACOTRIPEPTIDE-REPEAT REGION OF PRORP DOMAIN-CONTAINING PROTEIN"/>
    <property type="match status" value="1"/>
</dbReference>
<dbReference type="AlphaFoldDB" id="A0A9Q0L3E1"/>
<gene>
    <name evidence="4" type="ORF">NE237_032469</name>
</gene>
<organism evidence="4 5">
    <name type="scientific">Protea cynaroides</name>
    <dbReference type="NCBI Taxonomy" id="273540"/>
    <lineage>
        <taxon>Eukaryota</taxon>
        <taxon>Viridiplantae</taxon>
        <taxon>Streptophyta</taxon>
        <taxon>Embryophyta</taxon>
        <taxon>Tracheophyta</taxon>
        <taxon>Spermatophyta</taxon>
        <taxon>Magnoliopsida</taxon>
        <taxon>Proteales</taxon>
        <taxon>Proteaceae</taxon>
        <taxon>Protea</taxon>
    </lineage>
</organism>
<comment type="similarity">
    <text evidence="1">Belongs to the PPR family. P subfamily.</text>
</comment>
<evidence type="ECO:0000256" key="3">
    <source>
        <dbReference type="PROSITE-ProRule" id="PRU00708"/>
    </source>
</evidence>
<dbReference type="NCBIfam" id="TIGR00756">
    <property type="entry name" value="PPR"/>
    <property type="match status" value="4"/>
</dbReference>
<protein>
    <recommendedName>
        <fullName evidence="6">Pentatricopeptide repeat-containing protein</fullName>
    </recommendedName>
</protein>
<feature type="repeat" description="PPR" evidence="3">
    <location>
        <begin position="274"/>
        <end position="308"/>
    </location>
</feature>
<dbReference type="OrthoDB" id="185373at2759"/>
<dbReference type="InterPro" id="IPR011990">
    <property type="entry name" value="TPR-like_helical_dom_sf"/>
</dbReference>
<feature type="repeat" description="PPR" evidence="3">
    <location>
        <begin position="344"/>
        <end position="378"/>
    </location>
</feature>
<keyword evidence="5" id="KW-1185">Reference proteome</keyword>
<dbReference type="Pfam" id="PF13041">
    <property type="entry name" value="PPR_2"/>
    <property type="match status" value="2"/>
</dbReference>
<evidence type="ECO:0008006" key="6">
    <source>
        <dbReference type="Google" id="ProtNLM"/>
    </source>
</evidence>